<dbReference type="Proteomes" id="UP001470230">
    <property type="component" value="Unassembled WGS sequence"/>
</dbReference>
<keyword evidence="2" id="KW-1185">Reference proteome</keyword>
<gene>
    <name evidence="1" type="ORF">M9Y10_024826</name>
</gene>
<reference evidence="1 2" key="1">
    <citation type="submission" date="2024-04" db="EMBL/GenBank/DDBJ databases">
        <title>Tritrichomonas musculus Genome.</title>
        <authorList>
            <person name="Alves-Ferreira E."/>
            <person name="Grigg M."/>
            <person name="Lorenzi H."/>
            <person name="Galac M."/>
        </authorList>
    </citation>
    <scope>NUCLEOTIDE SEQUENCE [LARGE SCALE GENOMIC DNA]</scope>
    <source>
        <strain evidence="1 2">EAF2021</strain>
    </source>
</reference>
<protein>
    <submittedName>
        <fullName evidence="1">Uncharacterized protein</fullName>
    </submittedName>
</protein>
<organism evidence="1 2">
    <name type="scientific">Tritrichomonas musculus</name>
    <dbReference type="NCBI Taxonomy" id="1915356"/>
    <lineage>
        <taxon>Eukaryota</taxon>
        <taxon>Metamonada</taxon>
        <taxon>Parabasalia</taxon>
        <taxon>Tritrichomonadida</taxon>
        <taxon>Tritrichomonadidae</taxon>
        <taxon>Tritrichomonas</taxon>
    </lineage>
</organism>
<dbReference type="EMBL" id="JAPFFF010000034">
    <property type="protein sequence ID" value="KAK8843756.1"/>
    <property type="molecule type" value="Genomic_DNA"/>
</dbReference>
<sequence length="94" mass="11649">MDQINSKLKEINNNINKILDVMLKKDNTNTQKDELKKRRDLTWEQWKKNSDEYQQLLYGESTSETNKKLDELRKIKELYWEHFWNLNNRIENFE</sequence>
<evidence type="ECO:0000313" key="1">
    <source>
        <dbReference type="EMBL" id="KAK8843756.1"/>
    </source>
</evidence>
<proteinExistence type="predicted"/>
<comment type="caution">
    <text evidence="1">The sequence shown here is derived from an EMBL/GenBank/DDBJ whole genome shotgun (WGS) entry which is preliminary data.</text>
</comment>
<evidence type="ECO:0000313" key="2">
    <source>
        <dbReference type="Proteomes" id="UP001470230"/>
    </source>
</evidence>
<name>A0ABR2HBC4_9EUKA</name>
<accession>A0ABR2HBC4</accession>